<protein>
    <submittedName>
        <fullName evidence="4">Beta-xylosidase</fullName>
    </submittedName>
</protein>
<evidence type="ECO:0000256" key="1">
    <source>
        <dbReference type="ARBA" id="ARBA00008875"/>
    </source>
</evidence>
<evidence type="ECO:0000256" key="3">
    <source>
        <dbReference type="ARBA" id="ARBA00023295"/>
    </source>
</evidence>
<dbReference type="PANTHER" id="PTHR12631:SF8">
    <property type="entry name" value="ALPHA-L-IDURONIDASE"/>
    <property type="match status" value="1"/>
</dbReference>
<accession>A0A402D4I0</accession>
<dbReference type="PRINTS" id="PR00745">
    <property type="entry name" value="GLHYDRLASE39"/>
</dbReference>
<evidence type="ECO:0000313" key="5">
    <source>
        <dbReference type="Proteomes" id="UP000287394"/>
    </source>
</evidence>
<dbReference type="Pfam" id="PF01229">
    <property type="entry name" value="Glyco_hydro_39"/>
    <property type="match status" value="1"/>
</dbReference>
<evidence type="ECO:0000313" key="4">
    <source>
        <dbReference type="EMBL" id="BDI29153.1"/>
    </source>
</evidence>
<keyword evidence="3" id="KW-0326">Glycosidase</keyword>
<name>A0A402D4I0_9BACT</name>
<dbReference type="InterPro" id="IPR000514">
    <property type="entry name" value="Glyco_hydro_39"/>
</dbReference>
<dbReference type="SUPFAM" id="SSF51011">
    <property type="entry name" value="Glycosyl hydrolase domain"/>
    <property type="match status" value="1"/>
</dbReference>
<gene>
    <name evidence="4" type="primary">xynB2_1</name>
    <name evidence="4" type="ORF">CCAX7_12040</name>
</gene>
<proteinExistence type="inferred from homology"/>
<dbReference type="SUPFAM" id="SSF51445">
    <property type="entry name" value="(Trans)glycosidases"/>
    <property type="match status" value="1"/>
</dbReference>
<dbReference type="AlphaFoldDB" id="A0A402D4I0"/>
<comment type="similarity">
    <text evidence="1">Belongs to the glycosyl hydrolase 39 family.</text>
</comment>
<keyword evidence="5" id="KW-1185">Reference proteome</keyword>
<dbReference type="KEGG" id="ccot:CCAX7_12040"/>
<dbReference type="InterPro" id="IPR017853">
    <property type="entry name" value="GH"/>
</dbReference>
<dbReference type="GO" id="GO:0005975">
    <property type="term" value="P:carbohydrate metabolic process"/>
    <property type="evidence" value="ECO:0007669"/>
    <property type="project" value="InterPro"/>
</dbReference>
<dbReference type="OrthoDB" id="9776971at2"/>
<dbReference type="Gene3D" id="2.60.40.1500">
    <property type="entry name" value="Glycosyl hydrolase domain, family 39"/>
    <property type="match status" value="1"/>
</dbReference>
<dbReference type="PANTHER" id="PTHR12631">
    <property type="entry name" value="ALPHA-L-IDURONIDASE"/>
    <property type="match status" value="1"/>
</dbReference>
<dbReference type="Gene3D" id="3.20.20.80">
    <property type="entry name" value="Glycosidases"/>
    <property type="match status" value="1"/>
</dbReference>
<organism evidence="4 5">
    <name type="scientific">Capsulimonas corticalis</name>
    <dbReference type="NCBI Taxonomy" id="2219043"/>
    <lineage>
        <taxon>Bacteria</taxon>
        <taxon>Bacillati</taxon>
        <taxon>Armatimonadota</taxon>
        <taxon>Armatimonadia</taxon>
        <taxon>Capsulimonadales</taxon>
        <taxon>Capsulimonadaceae</taxon>
        <taxon>Capsulimonas</taxon>
    </lineage>
</organism>
<dbReference type="EMBL" id="AP025739">
    <property type="protein sequence ID" value="BDI29153.1"/>
    <property type="molecule type" value="Genomic_DNA"/>
</dbReference>
<dbReference type="Proteomes" id="UP000287394">
    <property type="component" value="Chromosome"/>
</dbReference>
<dbReference type="InterPro" id="IPR049166">
    <property type="entry name" value="GH39_cat"/>
</dbReference>
<keyword evidence="2" id="KW-0378">Hydrolase</keyword>
<reference evidence="4 5" key="1">
    <citation type="journal article" date="2019" name="Int. J. Syst. Evol. Microbiol.">
        <title>Capsulimonas corticalis gen. nov., sp. nov., an aerobic capsulated bacterium, of a novel bacterial order, Capsulimonadales ord. nov., of the class Armatimonadia of the phylum Armatimonadetes.</title>
        <authorList>
            <person name="Li J."/>
            <person name="Kudo C."/>
            <person name="Tonouchi A."/>
        </authorList>
    </citation>
    <scope>NUCLEOTIDE SEQUENCE [LARGE SCALE GENOMIC DNA]</scope>
    <source>
        <strain evidence="4 5">AX-7</strain>
    </source>
</reference>
<dbReference type="InterPro" id="IPR051923">
    <property type="entry name" value="Glycosyl_Hydrolase_39"/>
</dbReference>
<dbReference type="GO" id="GO:0004553">
    <property type="term" value="F:hydrolase activity, hydrolyzing O-glycosyl compounds"/>
    <property type="evidence" value="ECO:0007669"/>
    <property type="project" value="InterPro"/>
</dbReference>
<evidence type="ECO:0000256" key="2">
    <source>
        <dbReference type="ARBA" id="ARBA00022801"/>
    </source>
</evidence>
<sequence>MFGMCLAASVFGAEAAATPDAPSAAFPVTIRIDAAHSLGDLHPIWRFFGADEPNYSTMKNGAKLIGELGALKPKHVYFRTHNLLTTGDGTPALKWGSTNAYTEDAAGNPVYDWTIVDHIFDTGLQRGVKPYVQIGFMPEAMSTHPVPYRHHWTPAAKYDEIYTGWAYPPKDYVKWGELIYQWTKHCVEKYGRAEVESWYWEVWNEPNIGYWRGTFEEYCKLYDFAVDGVRRALPTARVGGPEVAGGAGGDFLHKFLEHCARGTNSATGKIGSPLDFLSFHAKGYPGFTDSHVRMGLSNEFNDIDGAFAVVASFPEYKRTPIVIGEADPDGCAACQGPQLGYRNSTLYSSYTAAAFARMHDLAAKHGVNLEGAVTWAFTFEDVPYFAGFRQLATNGIDLPVLSVFRMMSKMSGDRLAVESSADAGLEAIRKHGVRLTPDISALAARDGDRLTVLVWHYHDDDVPGAPASVELRLRDLPWGDGAVTLTHYRIDERHSNAFTVWKDLGSPQEPTPAQYAQLEKAGQLTPLRDPQSVTVDSGRLETRFDLPRQAVSLLIFDRK</sequence>